<dbReference type="Pfam" id="PF16925">
    <property type="entry name" value="TetR_C_13"/>
    <property type="match status" value="1"/>
</dbReference>
<evidence type="ECO:0000256" key="1">
    <source>
        <dbReference type="ARBA" id="ARBA00023015"/>
    </source>
</evidence>
<dbReference type="AlphaFoldDB" id="A0A7H9C327"/>
<feature type="region of interest" description="Disordered" evidence="5">
    <location>
        <begin position="1"/>
        <end position="24"/>
    </location>
</feature>
<dbReference type="PANTHER" id="PTHR47506">
    <property type="entry name" value="TRANSCRIPTIONAL REGULATORY PROTEIN"/>
    <property type="match status" value="1"/>
</dbReference>
<dbReference type="InterPro" id="IPR009057">
    <property type="entry name" value="Homeodomain-like_sf"/>
</dbReference>
<dbReference type="InterPro" id="IPR036271">
    <property type="entry name" value="Tet_transcr_reg_TetR-rel_C_sf"/>
</dbReference>
<dbReference type="PROSITE" id="PS50977">
    <property type="entry name" value="HTH_TETR_2"/>
    <property type="match status" value="1"/>
</dbReference>
<dbReference type="EMBL" id="CP058690">
    <property type="protein sequence ID" value="QLH16481.1"/>
    <property type="molecule type" value="Genomic_DNA"/>
</dbReference>
<keyword evidence="2 4" id="KW-0238">DNA-binding</keyword>
<protein>
    <submittedName>
        <fullName evidence="7">TetR family transcriptional regulator C-terminal domain-containing protein</fullName>
    </submittedName>
</protein>
<evidence type="ECO:0000259" key="6">
    <source>
        <dbReference type="PROSITE" id="PS50977"/>
    </source>
</evidence>
<evidence type="ECO:0000256" key="4">
    <source>
        <dbReference type="PROSITE-ProRule" id="PRU00335"/>
    </source>
</evidence>
<dbReference type="PRINTS" id="PR00455">
    <property type="entry name" value="HTHTETR"/>
</dbReference>
<dbReference type="Pfam" id="PF00440">
    <property type="entry name" value="TetR_N"/>
    <property type="match status" value="1"/>
</dbReference>
<reference evidence="7 8" key="1">
    <citation type="submission" date="2020-07" db="EMBL/GenBank/DDBJ databases">
        <title>The complete genome of Paracoccus pantotrophus ACCC 10489.</title>
        <authorList>
            <person name="Si Y."/>
        </authorList>
    </citation>
    <scope>NUCLEOTIDE SEQUENCE [LARGE SCALE GENOMIC DNA]</scope>
    <source>
        <strain evidence="7 8">ACCC10489</strain>
    </source>
</reference>
<dbReference type="Gene3D" id="1.10.357.10">
    <property type="entry name" value="Tetracycline Repressor, domain 2"/>
    <property type="match status" value="1"/>
</dbReference>
<evidence type="ECO:0000256" key="2">
    <source>
        <dbReference type="ARBA" id="ARBA00023125"/>
    </source>
</evidence>
<evidence type="ECO:0000313" key="8">
    <source>
        <dbReference type="Proteomes" id="UP000509322"/>
    </source>
</evidence>
<evidence type="ECO:0000256" key="5">
    <source>
        <dbReference type="SAM" id="MobiDB-lite"/>
    </source>
</evidence>
<dbReference type="SUPFAM" id="SSF48498">
    <property type="entry name" value="Tetracyclin repressor-like, C-terminal domain"/>
    <property type="match status" value="1"/>
</dbReference>
<dbReference type="PANTHER" id="PTHR47506:SF6">
    <property type="entry name" value="HTH-TYPE TRANSCRIPTIONAL REPRESSOR NEMR"/>
    <property type="match status" value="1"/>
</dbReference>
<keyword evidence="3" id="KW-0804">Transcription</keyword>
<sequence length="228" mass="25419">MEETRNAGLPRRRGRPRKDQSRPDAPRMLLVRAGLAVLTEKGFSTVSIDEILSSAGVPKGSFYHYFDSKDAFGLALVDAYADFFARKLDHWLGAENRPPLERLRDFFADAKAGMARFDYRRGCLIGNLGQEMGVLPAAFRECLAAVFRDWEGRTATCLRAAQAAGQIARDADCDRLARFFWIGWEGAVLRAKLERSPAPLDDFAEGFLAMLRSGSETSKGQPTCSKRY</sequence>
<dbReference type="InterPro" id="IPR001647">
    <property type="entry name" value="HTH_TetR"/>
</dbReference>
<gene>
    <name evidence="7" type="ORF">HYQ43_17580</name>
</gene>
<dbReference type="Proteomes" id="UP000509322">
    <property type="component" value="Chromosome 2"/>
</dbReference>
<evidence type="ECO:0000313" key="7">
    <source>
        <dbReference type="EMBL" id="QLH16481.1"/>
    </source>
</evidence>
<evidence type="ECO:0000256" key="3">
    <source>
        <dbReference type="ARBA" id="ARBA00023163"/>
    </source>
</evidence>
<feature type="domain" description="HTH tetR-type" evidence="6">
    <location>
        <begin position="24"/>
        <end position="84"/>
    </location>
</feature>
<organism evidence="7 8">
    <name type="scientific">Paracoccus pantotrophus</name>
    <name type="common">Thiosphaera pantotropha</name>
    <dbReference type="NCBI Taxonomy" id="82367"/>
    <lineage>
        <taxon>Bacteria</taxon>
        <taxon>Pseudomonadati</taxon>
        <taxon>Pseudomonadota</taxon>
        <taxon>Alphaproteobacteria</taxon>
        <taxon>Rhodobacterales</taxon>
        <taxon>Paracoccaceae</taxon>
        <taxon>Paracoccus</taxon>
    </lineage>
</organism>
<keyword evidence="1" id="KW-0805">Transcription regulation</keyword>
<accession>A0A7H9C327</accession>
<name>A0A7H9C327_PARPN</name>
<dbReference type="SUPFAM" id="SSF46689">
    <property type="entry name" value="Homeodomain-like"/>
    <property type="match status" value="1"/>
</dbReference>
<dbReference type="GO" id="GO:0003677">
    <property type="term" value="F:DNA binding"/>
    <property type="evidence" value="ECO:0007669"/>
    <property type="project" value="UniProtKB-UniRule"/>
</dbReference>
<dbReference type="InterPro" id="IPR011075">
    <property type="entry name" value="TetR_C"/>
</dbReference>
<proteinExistence type="predicted"/>
<feature type="DNA-binding region" description="H-T-H motif" evidence="4">
    <location>
        <begin position="47"/>
        <end position="66"/>
    </location>
</feature>